<dbReference type="SMART" id="SM00289">
    <property type="entry name" value="WR1"/>
    <property type="match status" value="17"/>
</dbReference>
<dbReference type="PANTHER" id="PTHR34150">
    <property type="entry name" value="PROTEIN CBG08832-RELATED"/>
    <property type="match status" value="1"/>
</dbReference>
<evidence type="ECO:0000313" key="4">
    <source>
        <dbReference type="Proteomes" id="UP001303046"/>
    </source>
</evidence>
<proteinExistence type="predicted"/>
<comment type="caution">
    <text evidence="3">The sequence shown here is derived from an EMBL/GenBank/DDBJ whole genome shotgun (WGS) entry which is preliminary data.</text>
</comment>
<evidence type="ECO:0000313" key="3">
    <source>
        <dbReference type="EMBL" id="KAK6741585.1"/>
    </source>
</evidence>
<dbReference type="PANTHER" id="PTHR34150:SF7">
    <property type="entry name" value="PROTEIN CBG10108"/>
    <property type="match status" value="1"/>
</dbReference>
<name>A0ABR1CVV8_NECAM</name>
<organism evidence="3 4">
    <name type="scientific">Necator americanus</name>
    <name type="common">Human hookworm</name>
    <dbReference type="NCBI Taxonomy" id="51031"/>
    <lineage>
        <taxon>Eukaryota</taxon>
        <taxon>Metazoa</taxon>
        <taxon>Ecdysozoa</taxon>
        <taxon>Nematoda</taxon>
        <taxon>Chromadorea</taxon>
        <taxon>Rhabditida</taxon>
        <taxon>Rhabditina</taxon>
        <taxon>Rhabditomorpha</taxon>
        <taxon>Strongyloidea</taxon>
        <taxon>Ancylostomatidae</taxon>
        <taxon>Bunostominae</taxon>
        <taxon>Necator</taxon>
    </lineage>
</organism>
<reference evidence="3 4" key="1">
    <citation type="submission" date="2023-08" db="EMBL/GenBank/DDBJ databases">
        <title>A Necator americanus chromosomal reference genome.</title>
        <authorList>
            <person name="Ilik V."/>
            <person name="Petrzelkova K.J."/>
            <person name="Pardy F."/>
            <person name="Fuh T."/>
            <person name="Niatou-Singa F.S."/>
            <person name="Gouil Q."/>
            <person name="Baker L."/>
            <person name="Ritchie M.E."/>
            <person name="Jex A.R."/>
            <person name="Gazzola D."/>
            <person name="Li H."/>
            <person name="Toshio Fujiwara R."/>
            <person name="Zhan B."/>
            <person name="Aroian R.V."/>
            <person name="Pafco B."/>
            <person name="Schwarz E.M."/>
        </authorList>
    </citation>
    <scope>NUCLEOTIDE SEQUENCE [LARGE SCALE GENOMIC DNA]</scope>
    <source>
        <strain evidence="3 4">Aroian</strain>
        <tissue evidence="3">Whole animal</tissue>
    </source>
</reference>
<dbReference type="InterPro" id="IPR006150">
    <property type="entry name" value="Cys_repeat_1"/>
</dbReference>
<feature type="region of interest" description="Disordered" evidence="1">
    <location>
        <begin position="72"/>
        <end position="99"/>
    </location>
</feature>
<feature type="signal peptide" evidence="2">
    <location>
        <begin position="1"/>
        <end position="18"/>
    </location>
</feature>
<feature type="chain" id="PRO_5045909042" description="Chitin-binding type-2 domain-containing protein" evidence="2">
    <location>
        <begin position="19"/>
        <end position="1366"/>
    </location>
</feature>
<feature type="region of interest" description="Disordered" evidence="1">
    <location>
        <begin position="619"/>
        <end position="640"/>
    </location>
</feature>
<gene>
    <name evidence="3" type="primary">Necator_chrIII.g10214</name>
    <name evidence="3" type="ORF">RB195_009449</name>
</gene>
<protein>
    <recommendedName>
        <fullName evidence="5">Chitin-binding type-2 domain-containing protein</fullName>
    </recommendedName>
</protein>
<dbReference type="EMBL" id="JAVFWL010000003">
    <property type="protein sequence ID" value="KAK6741585.1"/>
    <property type="molecule type" value="Genomic_DNA"/>
</dbReference>
<accession>A0ABR1CVV8</accession>
<keyword evidence="4" id="KW-1185">Reference proteome</keyword>
<evidence type="ECO:0000256" key="1">
    <source>
        <dbReference type="SAM" id="MobiDB-lite"/>
    </source>
</evidence>
<keyword evidence="2" id="KW-0732">Signal</keyword>
<feature type="region of interest" description="Disordered" evidence="1">
    <location>
        <begin position="389"/>
        <end position="423"/>
    </location>
</feature>
<feature type="compositionally biased region" description="Low complexity" evidence="1">
    <location>
        <begin position="72"/>
        <end position="85"/>
    </location>
</feature>
<evidence type="ECO:0000256" key="2">
    <source>
        <dbReference type="SAM" id="SignalP"/>
    </source>
</evidence>
<dbReference type="Proteomes" id="UP001303046">
    <property type="component" value="Unassembled WGS sequence"/>
</dbReference>
<sequence>MHRQLLIAALFFVTPGLCQTPVIGGNCHLGTTDVQIGGKQTQFFLKCEATSDSPAGDGVWVVKSRAAAAAAPSAPATGGSSATAPMENTQPQQHPKLMRKQNAPNICEQDNDAREADACAVSATCLQASQDIPSSYLQCDQTSLRWVRKSCQDGFIFNFEQQTCIVPKRMNSLSLTVDATCSVMSASCQDSADCPPTFACKNNCCRLDVCPSSDKVLFTCTNAYQCRAGEICVFGGCCPQVQKKRKMRPKVEFAAVSVDLAVKGNDDPYSNNLEAMSTRSESTNDSAYSALTAEPASKEKTTKMPAAMPIDDCDLDTRVEDCSLSNPCPENCECLSGQCCKIKAKRCRNGLLPLSVPVFCKFTDECPIMSFCEQNVCCAIVSDQSNDNDTEKDTSVGLPAAASSSTPPPSPSPKKPSEGVAKPMESIATFEKPSCLEEQRCSIYHAALCPAGYTCTLDGYCCRIRSTCPDGSTPYAMCSGVMQCPTTHLCFTTEENHSICCLRVNNRSFQIVQQYRQHVHLEVLRCILDSENSVDTAYSAPHRISVITWGDVVYRSCEKDLLSPINKRLGCLGQPASGLICTFSSCSNSNPCSVGTCNNGYCCTSGSLPSLSAVSVRKRKRRSLTTANSTSNEHEENDWPVGPPGYGFPEHLADLDAILVKATGDGSTCAGGFSSSLPCSASGECPPGLFCDPRLQQCCPLILPLIDANTSPQTVQAWKEEMDLGTKVKLPPARMKFSSRSRPCRTGTITSANAPCLPLSSSNCAGCPQSAASPPIIALPINACPGGGYPVGQCNSGYCSPGYSCVRNACCPAYSAPQAGIQFACPTGGLPVGGCINGACATGYSCIQNQCCLTPVTRNPFGDVHNFIAFTNSTNMKEEQLVFGSHMTVWPPWLPDSVKPDAVTAVFFSESALMCPNGNQAAGGCVNGQCGAGYTCQNGLCCLGTAGQAVRCLDGSEAIGACIPSCTGGACGNVQISYYCGTGYTCTTGNICCPISSCPNGGEPIGPPVNGLCPEGYNLQGNQCCSNVAAACPDGSAGTPAVNGLCPAGTTLTGTVCCPAASAALVGTCETASMGIGPCTAAGCGVGYACDNDATNPQCCPVVNYRDVQYQIGPAVSGMCPVGYVAVYPQSSANADGTNDGVCVDLQTVPGLCAVAVQAGPCSNGQCSTGYTCNTYADICCPTTTAFSRIRPGQNKRPNAGRPLHSYMPPRPEACADGSIPAGACINGLCGVGHECQNGNCCPPINVESKLRSMCPNGETAASGCFPNGGCGSGFECVRSKNLCCPPGGNDIIPSSPHNSVRPIGARCFMDAECVGHSEGLSLCHAGVCQCSPIAYMQGIACVRRKFNLKMNDSPIVDDVKKTMSV</sequence>
<evidence type="ECO:0008006" key="5">
    <source>
        <dbReference type="Google" id="ProtNLM"/>
    </source>
</evidence>